<evidence type="ECO:0000313" key="3">
    <source>
        <dbReference type="Proteomes" id="UP000292781"/>
    </source>
</evidence>
<dbReference type="CDD" id="cd00093">
    <property type="entry name" value="HTH_XRE"/>
    <property type="match status" value="1"/>
</dbReference>
<accession>A0A4Q9VCJ2</accession>
<dbReference type="Gene3D" id="1.10.260.40">
    <property type="entry name" value="lambda repressor-like DNA-binding domains"/>
    <property type="match status" value="1"/>
</dbReference>
<dbReference type="SUPFAM" id="SSF47413">
    <property type="entry name" value="lambda repressor-like DNA-binding domains"/>
    <property type="match status" value="1"/>
</dbReference>
<comment type="caution">
    <text evidence="2">The sequence shown here is derived from an EMBL/GenBank/DDBJ whole genome shotgun (WGS) entry which is preliminary data.</text>
</comment>
<organism evidence="2 3">
    <name type="scientific">Siculibacillus lacustris</name>
    <dbReference type="NCBI Taxonomy" id="1549641"/>
    <lineage>
        <taxon>Bacteria</taxon>
        <taxon>Pseudomonadati</taxon>
        <taxon>Pseudomonadota</taxon>
        <taxon>Alphaproteobacteria</taxon>
        <taxon>Hyphomicrobiales</taxon>
        <taxon>Ancalomicrobiaceae</taxon>
        <taxon>Siculibacillus</taxon>
    </lineage>
</organism>
<feature type="domain" description="HTH cro/C1-type" evidence="1">
    <location>
        <begin position="11"/>
        <end position="40"/>
    </location>
</feature>
<dbReference type="AlphaFoldDB" id="A0A4Q9VCJ2"/>
<dbReference type="InterPro" id="IPR010982">
    <property type="entry name" value="Lambda_DNA-bd_dom_sf"/>
</dbReference>
<protein>
    <submittedName>
        <fullName evidence="2">Transcriptional regulator</fullName>
    </submittedName>
</protein>
<dbReference type="Proteomes" id="UP000292781">
    <property type="component" value="Unassembled WGS sequence"/>
</dbReference>
<evidence type="ECO:0000313" key="2">
    <source>
        <dbReference type="EMBL" id="TBW32266.1"/>
    </source>
</evidence>
<dbReference type="EMBL" id="SJFN01000065">
    <property type="protein sequence ID" value="TBW32266.1"/>
    <property type="molecule type" value="Genomic_DNA"/>
</dbReference>
<keyword evidence="3" id="KW-1185">Reference proteome</keyword>
<dbReference type="PROSITE" id="PS50943">
    <property type="entry name" value="HTH_CROC1"/>
    <property type="match status" value="1"/>
</dbReference>
<dbReference type="GO" id="GO:0003677">
    <property type="term" value="F:DNA binding"/>
    <property type="evidence" value="ECO:0007669"/>
    <property type="project" value="InterPro"/>
</dbReference>
<dbReference type="InterPro" id="IPR001387">
    <property type="entry name" value="Cro/C1-type_HTH"/>
</dbReference>
<reference evidence="2 3" key="1">
    <citation type="submission" date="2019-02" db="EMBL/GenBank/DDBJ databases">
        <title>Siculibacillus lacustris gen. nov., sp. nov., a new rosette-forming bacterium isolated from a freshwater crater lake (Lake St. Ana, Romania).</title>
        <authorList>
            <person name="Felfoldi T."/>
            <person name="Marton Z."/>
            <person name="Szabo A."/>
            <person name="Mentes A."/>
            <person name="Boka K."/>
            <person name="Marialigeti K."/>
            <person name="Mathe I."/>
            <person name="Koncz M."/>
            <person name="Schumann P."/>
            <person name="Toth E."/>
        </authorList>
    </citation>
    <scope>NUCLEOTIDE SEQUENCE [LARGE SCALE GENOMIC DNA]</scope>
    <source>
        <strain evidence="2 3">SA-279</strain>
    </source>
</reference>
<name>A0A4Q9VCJ2_9HYPH</name>
<sequence length="89" mass="9414">MSIRKVSIRQVKAARALLAWSQTDLASASGVSEPTVKRLEASNGDLGGRSQTGAKITAALEEAGILFIDPDDAGHGVGVRLVTRRLRDE</sequence>
<dbReference type="OrthoDB" id="4419620at2"/>
<dbReference type="Pfam" id="PF01381">
    <property type="entry name" value="HTH_3"/>
    <property type="match status" value="1"/>
</dbReference>
<gene>
    <name evidence="2" type="ORF">EYW49_22335</name>
</gene>
<evidence type="ECO:0000259" key="1">
    <source>
        <dbReference type="PROSITE" id="PS50943"/>
    </source>
</evidence>
<proteinExistence type="predicted"/>